<organism evidence="3 4">
    <name type="scientific">Pisum sativum</name>
    <name type="common">Garden pea</name>
    <name type="synonym">Lathyrus oleraceus</name>
    <dbReference type="NCBI Taxonomy" id="3888"/>
    <lineage>
        <taxon>Eukaryota</taxon>
        <taxon>Viridiplantae</taxon>
        <taxon>Streptophyta</taxon>
        <taxon>Embryophyta</taxon>
        <taxon>Tracheophyta</taxon>
        <taxon>Spermatophyta</taxon>
        <taxon>Magnoliopsida</taxon>
        <taxon>eudicotyledons</taxon>
        <taxon>Gunneridae</taxon>
        <taxon>Pentapetalae</taxon>
        <taxon>rosids</taxon>
        <taxon>fabids</taxon>
        <taxon>Fabales</taxon>
        <taxon>Fabaceae</taxon>
        <taxon>Papilionoideae</taxon>
        <taxon>50 kb inversion clade</taxon>
        <taxon>NPAAA clade</taxon>
        <taxon>Hologalegina</taxon>
        <taxon>IRL clade</taxon>
        <taxon>Fabeae</taxon>
        <taxon>Lathyrus</taxon>
    </lineage>
</organism>
<gene>
    <name evidence="3" type="ORF">KIW84_022931</name>
</gene>
<comment type="caution">
    <text evidence="3">The sequence shown here is derived from an EMBL/GenBank/DDBJ whole genome shotgun (WGS) entry which is preliminary data.</text>
</comment>
<reference evidence="3 4" key="1">
    <citation type="journal article" date="2022" name="Nat. Genet.">
        <title>Improved pea reference genome and pan-genome highlight genomic features and evolutionary characteristics.</title>
        <authorList>
            <person name="Yang T."/>
            <person name="Liu R."/>
            <person name="Luo Y."/>
            <person name="Hu S."/>
            <person name="Wang D."/>
            <person name="Wang C."/>
            <person name="Pandey M.K."/>
            <person name="Ge S."/>
            <person name="Xu Q."/>
            <person name="Li N."/>
            <person name="Li G."/>
            <person name="Huang Y."/>
            <person name="Saxena R.K."/>
            <person name="Ji Y."/>
            <person name="Li M."/>
            <person name="Yan X."/>
            <person name="He Y."/>
            <person name="Liu Y."/>
            <person name="Wang X."/>
            <person name="Xiang C."/>
            <person name="Varshney R.K."/>
            <person name="Ding H."/>
            <person name="Gao S."/>
            <person name="Zong X."/>
        </authorList>
    </citation>
    <scope>NUCLEOTIDE SEQUENCE [LARGE SCALE GENOMIC DNA]</scope>
    <source>
        <strain evidence="3 4">cv. Zhongwan 6</strain>
    </source>
</reference>
<evidence type="ECO:0008006" key="5">
    <source>
        <dbReference type="Google" id="ProtNLM"/>
    </source>
</evidence>
<dbReference type="EMBL" id="JAMSHJ010000002">
    <property type="protein sequence ID" value="KAI5436610.1"/>
    <property type="molecule type" value="Genomic_DNA"/>
</dbReference>
<accession>A0A9D5BAK6</accession>
<dbReference type="AlphaFoldDB" id="A0A9D5BAK6"/>
<name>A0A9D5BAK6_PEA</name>
<feature type="region of interest" description="Disordered" evidence="1">
    <location>
        <begin position="70"/>
        <end position="103"/>
    </location>
</feature>
<feature type="signal peptide" evidence="2">
    <location>
        <begin position="1"/>
        <end position="22"/>
    </location>
</feature>
<keyword evidence="4" id="KW-1185">Reference proteome</keyword>
<feature type="chain" id="PRO_5038540247" description="Root meristem growth factor 8" evidence="2">
    <location>
        <begin position="23"/>
        <end position="127"/>
    </location>
</feature>
<sequence length="127" mass="15010">MELIKIITFLNLFFSSLQPTFSSLQTQSHTTIQHQGILNAHRKLYLPIILHRKPTFTEKVKESDEAIDLVSHKKEDSLPTGKEKKKKQKMAVGRKGTRQEWMESEDPSEYFTMDYNRVKRRRPIHNK</sequence>
<evidence type="ECO:0000313" key="4">
    <source>
        <dbReference type="Proteomes" id="UP001058974"/>
    </source>
</evidence>
<evidence type="ECO:0000313" key="3">
    <source>
        <dbReference type="EMBL" id="KAI5436610.1"/>
    </source>
</evidence>
<protein>
    <recommendedName>
        <fullName evidence="5">Root meristem growth factor 8</fullName>
    </recommendedName>
</protein>
<dbReference type="Gramene" id="Psat2g090800.1">
    <property type="protein sequence ID" value="Psat2g090800.1.cds"/>
    <property type="gene ID" value="Psat2g090800"/>
</dbReference>
<dbReference type="OrthoDB" id="894015at2759"/>
<evidence type="ECO:0000256" key="1">
    <source>
        <dbReference type="SAM" id="MobiDB-lite"/>
    </source>
</evidence>
<dbReference type="Gramene" id="PSAT_LOCUS9243_t1">
    <property type="protein sequence ID" value="CAL5189112.1"/>
    <property type="gene ID" value="PSAT_LOCUS9243"/>
</dbReference>
<proteinExistence type="predicted"/>
<keyword evidence="2" id="KW-0732">Signal</keyword>
<dbReference type="Proteomes" id="UP001058974">
    <property type="component" value="Chromosome 2"/>
</dbReference>
<evidence type="ECO:0000256" key="2">
    <source>
        <dbReference type="SAM" id="SignalP"/>
    </source>
</evidence>
<dbReference type="Gramene" id="Psat02G0293100-T1">
    <property type="protein sequence ID" value="KAI5436610.1"/>
    <property type="gene ID" value="KIW84_022931"/>
</dbReference>